<protein>
    <submittedName>
        <fullName evidence="2">VOC family protein</fullName>
    </submittedName>
</protein>
<accession>A0A8J7W010</accession>
<gene>
    <name evidence="2" type="ORF">KCX82_02240</name>
</gene>
<organism evidence="2 3">
    <name type="scientific">Sinanaerobacter chloroacetimidivorans</name>
    <dbReference type="NCBI Taxonomy" id="2818044"/>
    <lineage>
        <taxon>Bacteria</taxon>
        <taxon>Bacillati</taxon>
        <taxon>Bacillota</taxon>
        <taxon>Clostridia</taxon>
        <taxon>Peptostreptococcales</taxon>
        <taxon>Anaerovoracaceae</taxon>
        <taxon>Sinanaerobacter</taxon>
    </lineage>
</organism>
<reference evidence="2" key="1">
    <citation type="submission" date="2021-04" db="EMBL/GenBank/DDBJ databases">
        <title>Sinoanaerobacter chloroacetimidivorans sp. nov., an obligate anaerobic bacterium isolated from anaerobic sludge.</title>
        <authorList>
            <person name="Bao Y."/>
        </authorList>
    </citation>
    <scope>NUCLEOTIDE SEQUENCE</scope>
    <source>
        <strain evidence="2">BAD-6</strain>
    </source>
</reference>
<dbReference type="AlphaFoldDB" id="A0A8J7W010"/>
<comment type="caution">
    <text evidence="2">The sequence shown here is derived from an EMBL/GenBank/DDBJ whole genome shotgun (WGS) entry which is preliminary data.</text>
</comment>
<dbReference type="Proteomes" id="UP000675664">
    <property type="component" value="Unassembled WGS sequence"/>
</dbReference>
<dbReference type="PANTHER" id="PTHR33990">
    <property type="entry name" value="PROTEIN YJDN-RELATED"/>
    <property type="match status" value="1"/>
</dbReference>
<evidence type="ECO:0000313" key="2">
    <source>
        <dbReference type="EMBL" id="MBR0596686.1"/>
    </source>
</evidence>
<proteinExistence type="predicted"/>
<evidence type="ECO:0000259" key="1">
    <source>
        <dbReference type="Pfam" id="PF06983"/>
    </source>
</evidence>
<dbReference type="InterPro" id="IPR029068">
    <property type="entry name" value="Glyas_Bleomycin-R_OHBP_Dase"/>
</dbReference>
<feature type="domain" description="PhnB-like" evidence="1">
    <location>
        <begin position="132"/>
        <end position="253"/>
    </location>
</feature>
<dbReference type="CDD" id="cd06588">
    <property type="entry name" value="PhnB_like"/>
    <property type="match status" value="2"/>
</dbReference>
<feature type="domain" description="PhnB-like" evidence="1">
    <location>
        <begin position="2"/>
        <end position="122"/>
    </location>
</feature>
<keyword evidence="3" id="KW-1185">Reference proteome</keyword>
<dbReference type="Gene3D" id="3.30.720.100">
    <property type="match status" value="1"/>
</dbReference>
<dbReference type="EMBL" id="JAGSND010000001">
    <property type="protein sequence ID" value="MBR0596686.1"/>
    <property type="molecule type" value="Genomic_DNA"/>
</dbReference>
<sequence length="295" mass="33248">MQKIIPHLWYDKEGKEAALFYISIFDNSKLLDTTVIEGTPSGDAEMVSFQLSGQLFSAISAGPYFKLNPSISLMVACSTVEEVNSKWEALSNGGSELMPLGEYPFSKRYAWIQDRYGLSWQLMLVEEETNGQKITPNFLFTGSVCGKAEEAITYYTSIFTDSEINLISYYGEGEAQLSTAKVNYAGFKLSGMNFSAMDNGFDADFTFNESFSLMVKCENQSEIDYYWDKLSAVPEAEQCGWLKDKFGVSWQIVPVNLDDIMYHGSKEEVQRVTEAFLKMKKFDLKVLDQARSGVK</sequence>
<reference evidence="2" key="2">
    <citation type="submission" date="2021-04" db="EMBL/GenBank/DDBJ databases">
        <authorList>
            <person name="Liu J."/>
        </authorList>
    </citation>
    <scope>NUCLEOTIDE SEQUENCE</scope>
    <source>
        <strain evidence="2">BAD-6</strain>
    </source>
</reference>
<dbReference type="InterPro" id="IPR028973">
    <property type="entry name" value="PhnB-like"/>
</dbReference>
<dbReference type="Pfam" id="PF06983">
    <property type="entry name" value="3-dmu-9_3-mt"/>
    <property type="match status" value="2"/>
</dbReference>
<evidence type="ECO:0000313" key="3">
    <source>
        <dbReference type="Proteomes" id="UP000675664"/>
    </source>
</evidence>
<dbReference type="Gene3D" id="3.30.720.110">
    <property type="match status" value="1"/>
</dbReference>
<dbReference type="Gene3D" id="3.10.180.10">
    <property type="entry name" value="2,3-Dihydroxybiphenyl 1,2-Dioxygenase, domain 1"/>
    <property type="match status" value="1"/>
</dbReference>
<dbReference type="SUPFAM" id="SSF54593">
    <property type="entry name" value="Glyoxalase/Bleomycin resistance protein/Dihydroxybiphenyl dioxygenase"/>
    <property type="match status" value="2"/>
</dbReference>
<dbReference type="RefSeq" id="WP_227016807.1">
    <property type="nucleotide sequence ID" value="NZ_JAGSND010000001.1"/>
</dbReference>
<name>A0A8J7W010_9FIRM</name>